<dbReference type="PANTHER" id="PTHR42844:SF1">
    <property type="entry name" value="DIHYDRONEOPTERIN ALDOLASE 1-RELATED"/>
    <property type="match status" value="1"/>
</dbReference>
<sequence length="118" mass="13162">MDIIFIEDLRLSAHIGIYPREKAMAQTIELSLQIGASTASAGASDDIGDTIDYAQVVERLRRELAERRFNLLEKLAEYIASLLRDDFGAAWVRVSIAKQGVMRGVRRVGVVIERGSRD</sequence>
<evidence type="ECO:0000259" key="9">
    <source>
        <dbReference type="SMART" id="SM00905"/>
    </source>
</evidence>
<keyword evidence="11" id="KW-1185">Reference proteome</keyword>
<dbReference type="UniPathway" id="UPA00077">
    <property type="reaction ID" value="UER00154"/>
</dbReference>
<dbReference type="GO" id="GO:0005737">
    <property type="term" value="C:cytoplasm"/>
    <property type="evidence" value="ECO:0007669"/>
    <property type="project" value="TreeGrafter"/>
</dbReference>
<evidence type="ECO:0000313" key="11">
    <source>
        <dbReference type="Proteomes" id="UP000587070"/>
    </source>
</evidence>
<dbReference type="SUPFAM" id="SSF55620">
    <property type="entry name" value="Tetrahydrobiopterin biosynthesis enzymes-like"/>
    <property type="match status" value="1"/>
</dbReference>
<evidence type="ECO:0000256" key="4">
    <source>
        <dbReference type="ARBA" id="ARBA00005708"/>
    </source>
</evidence>
<dbReference type="InterPro" id="IPR043133">
    <property type="entry name" value="GTP-CH-I_C/QueF"/>
</dbReference>
<dbReference type="FunFam" id="3.30.1130.10:FF:000002">
    <property type="entry name" value="7,8-dihydroneopterin aldolase"/>
    <property type="match status" value="1"/>
</dbReference>
<dbReference type="SMART" id="SM00905">
    <property type="entry name" value="FolB"/>
    <property type="match status" value="1"/>
</dbReference>
<dbReference type="Pfam" id="PF02152">
    <property type="entry name" value="FolB"/>
    <property type="match status" value="1"/>
</dbReference>
<keyword evidence="5 8" id="KW-0289">Folate biosynthesis</keyword>
<comment type="catalytic activity">
    <reaction evidence="2 8">
        <text>7,8-dihydroneopterin = 6-hydroxymethyl-7,8-dihydropterin + glycolaldehyde</text>
        <dbReference type="Rhea" id="RHEA:10540"/>
        <dbReference type="ChEBI" id="CHEBI:17001"/>
        <dbReference type="ChEBI" id="CHEBI:17071"/>
        <dbReference type="ChEBI" id="CHEBI:44841"/>
        <dbReference type="EC" id="4.1.2.25"/>
    </reaction>
</comment>
<dbReference type="NCBIfam" id="TIGR00526">
    <property type="entry name" value="folB_dom"/>
    <property type="match status" value="1"/>
</dbReference>
<dbReference type="GO" id="GO:0004150">
    <property type="term" value="F:dihydroneopterin aldolase activity"/>
    <property type="evidence" value="ECO:0007669"/>
    <property type="project" value="UniProtKB-UniRule"/>
</dbReference>
<evidence type="ECO:0000256" key="1">
    <source>
        <dbReference type="ARBA" id="ARBA00000693"/>
    </source>
</evidence>
<protein>
    <recommendedName>
        <fullName evidence="8">7,8-dihydroneopterin aldolase</fullName>
        <ecNumber evidence="8">4.1.2.25</ecNumber>
    </recommendedName>
</protein>
<evidence type="ECO:0000256" key="3">
    <source>
        <dbReference type="ARBA" id="ARBA00005013"/>
    </source>
</evidence>
<keyword evidence="6" id="KW-0413">Isomerase</keyword>
<dbReference type="InterPro" id="IPR006157">
    <property type="entry name" value="FolB_dom"/>
</dbReference>
<organism evidence="10 11">
    <name type="scientific">Rhodocyclus tenuis</name>
    <name type="common">Rhodospirillum tenue</name>
    <dbReference type="NCBI Taxonomy" id="1066"/>
    <lineage>
        <taxon>Bacteria</taxon>
        <taxon>Pseudomonadati</taxon>
        <taxon>Pseudomonadota</taxon>
        <taxon>Betaproteobacteria</taxon>
        <taxon>Rhodocyclales</taxon>
        <taxon>Rhodocyclaceae</taxon>
        <taxon>Rhodocyclus</taxon>
    </lineage>
</organism>
<keyword evidence="7 8" id="KW-0456">Lyase</keyword>
<dbReference type="RefSeq" id="WP_153116069.1">
    <property type="nucleotide sequence ID" value="NZ_JACIGE010000005.1"/>
</dbReference>
<dbReference type="InterPro" id="IPR006156">
    <property type="entry name" value="Dihydroneopterin_aldolase"/>
</dbReference>
<evidence type="ECO:0000256" key="7">
    <source>
        <dbReference type="ARBA" id="ARBA00023239"/>
    </source>
</evidence>
<proteinExistence type="inferred from homology"/>
<dbReference type="Gene3D" id="3.30.1130.10">
    <property type="match status" value="1"/>
</dbReference>
<dbReference type="GO" id="GO:0046654">
    <property type="term" value="P:tetrahydrofolate biosynthetic process"/>
    <property type="evidence" value="ECO:0007669"/>
    <property type="project" value="UniProtKB-UniRule"/>
</dbReference>
<accession>A0A840G9D6</accession>
<comment type="function">
    <text evidence="8">Catalyzes the conversion of 7,8-dihydroneopterin to 6-hydroxymethyl-7,8-dihydropterin.</text>
</comment>
<evidence type="ECO:0000313" key="10">
    <source>
        <dbReference type="EMBL" id="MBB4247298.1"/>
    </source>
</evidence>
<gene>
    <name evidence="10" type="ORF">GGD90_001669</name>
</gene>
<evidence type="ECO:0000256" key="6">
    <source>
        <dbReference type="ARBA" id="ARBA00023235"/>
    </source>
</evidence>
<dbReference type="GO" id="GO:0016853">
    <property type="term" value="F:isomerase activity"/>
    <property type="evidence" value="ECO:0007669"/>
    <property type="project" value="UniProtKB-KW"/>
</dbReference>
<dbReference type="AlphaFoldDB" id="A0A840G9D6"/>
<feature type="domain" description="Dihydroneopterin aldolase/epimerase" evidence="9">
    <location>
        <begin position="4"/>
        <end position="114"/>
    </location>
</feature>
<reference evidence="10 11" key="1">
    <citation type="submission" date="2020-08" db="EMBL/GenBank/DDBJ databases">
        <title>Genome sequencing of Purple Non-Sulfur Bacteria from various extreme environments.</title>
        <authorList>
            <person name="Mayer M."/>
        </authorList>
    </citation>
    <scope>NUCLEOTIDE SEQUENCE [LARGE SCALE GENOMIC DNA]</scope>
    <source>
        <strain evidence="10 11">2761</strain>
    </source>
</reference>
<evidence type="ECO:0000256" key="5">
    <source>
        <dbReference type="ARBA" id="ARBA00022909"/>
    </source>
</evidence>
<comment type="similarity">
    <text evidence="4 8">Belongs to the DHNA family.</text>
</comment>
<dbReference type="EMBL" id="JACIGE010000005">
    <property type="protein sequence ID" value="MBB4247298.1"/>
    <property type="molecule type" value="Genomic_DNA"/>
</dbReference>
<dbReference type="OrthoDB" id="9810587at2"/>
<comment type="catalytic activity">
    <reaction evidence="1">
        <text>7,8-dihydroneopterin = 7,8-dihydromonapterin</text>
        <dbReference type="Rhea" id="RHEA:45328"/>
        <dbReference type="ChEBI" id="CHEBI:17001"/>
        <dbReference type="ChEBI" id="CHEBI:71175"/>
        <dbReference type="EC" id="5.1.99.8"/>
    </reaction>
</comment>
<name>A0A840G9D6_RHOTE</name>
<dbReference type="NCBIfam" id="TIGR00525">
    <property type="entry name" value="folB"/>
    <property type="match status" value="1"/>
</dbReference>
<comment type="pathway">
    <text evidence="3 8">Cofactor biosynthesis; tetrahydrofolate biosynthesis; 2-amino-4-hydroxy-6-hydroxymethyl-7,8-dihydropteridine diphosphate from 7,8-dihydroneopterin triphosphate: step 3/4.</text>
</comment>
<evidence type="ECO:0000256" key="8">
    <source>
        <dbReference type="RuleBase" id="RU362079"/>
    </source>
</evidence>
<dbReference type="EC" id="4.1.2.25" evidence="8"/>
<comment type="caution">
    <text evidence="10">The sequence shown here is derived from an EMBL/GenBank/DDBJ whole genome shotgun (WGS) entry which is preliminary data.</text>
</comment>
<evidence type="ECO:0000256" key="2">
    <source>
        <dbReference type="ARBA" id="ARBA00001353"/>
    </source>
</evidence>
<dbReference type="Proteomes" id="UP000587070">
    <property type="component" value="Unassembled WGS sequence"/>
</dbReference>
<dbReference type="PANTHER" id="PTHR42844">
    <property type="entry name" value="DIHYDRONEOPTERIN ALDOLASE 1-RELATED"/>
    <property type="match status" value="1"/>
</dbReference>
<dbReference type="GO" id="GO:0046656">
    <property type="term" value="P:folic acid biosynthetic process"/>
    <property type="evidence" value="ECO:0007669"/>
    <property type="project" value="UniProtKB-UniRule"/>
</dbReference>